<dbReference type="AlphaFoldDB" id="A0A059AI91"/>
<organism evidence="1">
    <name type="scientific">Eucalyptus grandis</name>
    <name type="common">Flooded gum</name>
    <dbReference type="NCBI Taxonomy" id="71139"/>
    <lineage>
        <taxon>Eukaryota</taxon>
        <taxon>Viridiplantae</taxon>
        <taxon>Streptophyta</taxon>
        <taxon>Embryophyta</taxon>
        <taxon>Tracheophyta</taxon>
        <taxon>Spermatophyta</taxon>
        <taxon>Magnoliopsida</taxon>
        <taxon>eudicotyledons</taxon>
        <taxon>Gunneridae</taxon>
        <taxon>Pentapetalae</taxon>
        <taxon>rosids</taxon>
        <taxon>malvids</taxon>
        <taxon>Myrtales</taxon>
        <taxon>Myrtaceae</taxon>
        <taxon>Myrtoideae</taxon>
        <taxon>Eucalypteae</taxon>
        <taxon>Eucalyptus</taxon>
    </lineage>
</organism>
<dbReference type="InParanoid" id="A0A059AI91"/>
<evidence type="ECO:0000313" key="1">
    <source>
        <dbReference type="EMBL" id="KCW53386.1"/>
    </source>
</evidence>
<protein>
    <submittedName>
        <fullName evidence="1">Uncharacterized protein</fullName>
    </submittedName>
</protein>
<gene>
    <name evidence="1" type="ORF">EUGRSUZ_J02617</name>
</gene>
<name>A0A059AI91_EUCGR</name>
<dbReference type="Gramene" id="KCW53386">
    <property type="protein sequence ID" value="KCW53386"/>
    <property type="gene ID" value="EUGRSUZ_J02617"/>
</dbReference>
<dbReference type="EMBL" id="KK198762">
    <property type="protein sequence ID" value="KCW53386.1"/>
    <property type="molecule type" value="Genomic_DNA"/>
</dbReference>
<reference evidence="1" key="1">
    <citation type="submission" date="2013-07" db="EMBL/GenBank/DDBJ databases">
        <title>The genome of Eucalyptus grandis.</title>
        <authorList>
            <person name="Schmutz J."/>
            <person name="Hayes R."/>
            <person name="Myburg A."/>
            <person name="Tuskan G."/>
            <person name="Grattapaglia D."/>
            <person name="Rokhsar D.S."/>
        </authorList>
    </citation>
    <scope>NUCLEOTIDE SEQUENCE</scope>
    <source>
        <tissue evidence="1">Leaf extractions</tissue>
    </source>
</reference>
<sequence length="92" mass="10775">MLLYAKSTSDIKTRDTSQCRCPAFNQLIGDFQHRDQLSLKSSPFLESQGENLCLAPSSKPRCRLYWHFYQQLPLPLHLIKTKTSKKFLRLLF</sequence>
<accession>A0A059AI91</accession>
<proteinExistence type="predicted"/>